<feature type="transmembrane region" description="Helical" evidence="1">
    <location>
        <begin position="106"/>
        <end position="128"/>
    </location>
</feature>
<evidence type="ECO:0000313" key="2">
    <source>
        <dbReference type="EMBL" id="TDQ58686.1"/>
    </source>
</evidence>
<comment type="caution">
    <text evidence="2">The sequence shown here is derived from an EMBL/GenBank/DDBJ whole genome shotgun (WGS) entry which is preliminary data.</text>
</comment>
<sequence>MTSYAAHATTPTATTGPRRAVQVTGVLAVLVLLWQFVTAGMLLPRGGPLDLHAAGAIALHVASGLLAIAAVFYARAARGPWWPAVVAAVVFVLGFVQAYAGEVGNLALHVPCAVVLTIGTVWVAAWSFTVGRS</sequence>
<feature type="transmembrane region" description="Helical" evidence="1">
    <location>
        <begin position="54"/>
        <end position="74"/>
    </location>
</feature>
<keyword evidence="1" id="KW-0472">Membrane</keyword>
<evidence type="ECO:0000256" key="1">
    <source>
        <dbReference type="SAM" id="Phobius"/>
    </source>
</evidence>
<gene>
    <name evidence="2" type="ORF">EV188_104433</name>
</gene>
<protein>
    <submittedName>
        <fullName evidence="2">Uncharacterized protein</fullName>
    </submittedName>
</protein>
<keyword evidence="1" id="KW-0812">Transmembrane</keyword>
<keyword evidence="1" id="KW-1133">Transmembrane helix</keyword>
<organism evidence="2 3">
    <name type="scientific">Actinomycetospora succinea</name>
    <dbReference type="NCBI Taxonomy" id="663603"/>
    <lineage>
        <taxon>Bacteria</taxon>
        <taxon>Bacillati</taxon>
        <taxon>Actinomycetota</taxon>
        <taxon>Actinomycetes</taxon>
        <taxon>Pseudonocardiales</taxon>
        <taxon>Pseudonocardiaceae</taxon>
        <taxon>Actinomycetospora</taxon>
    </lineage>
</organism>
<dbReference type="Proteomes" id="UP000295705">
    <property type="component" value="Unassembled WGS sequence"/>
</dbReference>
<feature type="transmembrane region" description="Helical" evidence="1">
    <location>
        <begin position="81"/>
        <end position="100"/>
    </location>
</feature>
<proteinExistence type="predicted"/>
<feature type="transmembrane region" description="Helical" evidence="1">
    <location>
        <begin position="20"/>
        <end position="42"/>
    </location>
</feature>
<evidence type="ECO:0000313" key="3">
    <source>
        <dbReference type="Proteomes" id="UP000295705"/>
    </source>
</evidence>
<dbReference type="RefSeq" id="WP_133827499.1">
    <property type="nucleotide sequence ID" value="NZ_BAABHR010000022.1"/>
</dbReference>
<dbReference type="OrthoDB" id="5196101at2"/>
<keyword evidence="3" id="KW-1185">Reference proteome</keyword>
<dbReference type="AlphaFoldDB" id="A0A4R6VA29"/>
<dbReference type="EMBL" id="SNYO01000004">
    <property type="protein sequence ID" value="TDQ58686.1"/>
    <property type="molecule type" value="Genomic_DNA"/>
</dbReference>
<accession>A0A4R6VA29</accession>
<reference evidence="2 3" key="1">
    <citation type="submission" date="2019-03" db="EMBL/GenBank/DDBJ databases">
        <title>Genomic Encyclopedia of Type Strains, Phase IV (KMG-IV): sequencing the most valuable type-strain genomes for metagenomic binning, comparative biology and taxonomic classification.</title>
        <authorList>
            <person name="Goeker M."/>
        </authorList>
    </citation>
    <scope>NUCLEOTIDE SEQUENCE [LARGE SCALE GENOMIC DNA]</scope>
    <source>
        <strain evidence="2 3">DSM 45775</strain>
    </source>
</reference>
<name>A0A4R6VA29_9PSEU</name>